<proteinExistence type="predicted"/>
<feature type="compositionally biased region" description="Polar residues" evidence="1">
    <location>
        <begin position="452"/>
        <end position="469"/>
    </location>
</feature>
<feature type="region of interest" description="Disordered" evidence="1">
    <location>
        <begin position="812"/>
        <end position="874"/>
    </location>
</feature>
<evidence type="ECO:0000313" key="4">
    <source>
        <dbReference type="Proteomes" id="UP000807353"/>
    </source>
</evidence>
<evidence type="ECO:0000313" key="3">
    <source>
        <dbReference type="EMBL" id="KAF9465869.1"/>
    </source>
</evidence>
<feature type="compositionally biased region" description="Low complexity" evidence="1">
    <location>
        <begin position="305"/>
        <end position="325"/>
    </location>
</feature>
<feature type="compositionally biased region" description="Polar residues" evidence="1">
    <location>
        <begin position="562"/>
        <end position="579"/>
    </location>
</feature>
<keyword evidence="2" id="KW-0472">Membrane</keyword>
<reference evidence="3" key="1">
    <citation type="submission" date="2020-11" db="EMBL/GenBank/DDBJ databases">
        <authorList>
            <consortium name="DOE Joint Genome Institute"/>
            <person name="Ahrendt S."/>
            <person name="Riley R."/>
            <person name="Andreopoulos W."/>
            <person name="Labutti K."/>
            <person name="Pangilinan J."/>
            <person name="Ruiz-Duenas F.J."/>
            <person name="Barrasa J.M."/>
            <person name="Sanchez-Garcia M."/>
            <person name="Camarero S."/>
            <person name="Miyauchi S."/>
            <person name="Serrano A."/>
            <person name="Linde D."/>
            <person name="Babiker R."/>
            <person name="Drula E."/>
            <person name="Ayuso-Fernandez I."/>
            <person name="Pacheco R."/>
            <person name="Padilla G."/>
            <person name="Ferreira P."/>
            <person name="Barriuso J."/>
            <person name="Kellner H."/>
            <person name="Castanera R."/>
            <person name="Alfaro M."/>
            <person name="Ramirez L."/>
            <person name="Pisabarro A.G."/>
            <person name="Kuo A."/>
            <person name="Tritt A."/>
            <person name="Lipzen A."/>
            <person name="He G."/>
            <person name="Yan M."/>
            <person name="Ng V."/>
            <person name="Cullen D."/>
            <person name="Martin F."/>
            <person name="Rosso M.-N."/>
            <person name="Henrissat B."/>
            <person name="Hibbett D."/>
            <person name="Martinez A.T."/>
            <person name="Grigoriev I.V."/>
        </authorList>
    </citation>
    <scope>NUCLEOTIDE SEQUENCE</scope>
    <source>
        <strain evidence="3">CBS 247.69</strain>
    </source>
</reference>
<feature type="compositionally biased region" description="Polar residues" evidence="1">
    <location>
        <begin position="478"/>
        <end position="487"/>
    </location>
</feature>
<feature type="compositionally biased region" description="Low complexity" evidence="1">
    <location>
        <begin position="263"/>
        <end position="281"/>
    </location>
</feature>
<feature type="compositionally biased region" description="Polar residues" evidence="1">
    <location>
        <begin position="654"/>
        <end position="664"/>
    </location>
</feature>
<feature type="compositionally biased region" description="Low complexity" evidence="1">
    <location>
        <begin position="628"/>
        <end position="644"/>
    </location>
</feature>
<accession>A0A9P5YBY9</accession>
<comment type="caution">
    <text evidence="3">The sequence shown here is derived from an EMBL/GenBank/DDBJ whole genome shotgun (WGS) entry which is preliminary data.</text>
</comment>
<feature type="region of interest" description="Disordered" evidence="1">
    <location>
        <begin position="234"/>
        <end position="412"/>
    </location>
</feature>
<organism evidence="3 4">
    <name type="scientific">Collybia nuda</name>
    <dbReference type="NCBI Taxonomy" id="64659"/>
    <lineage>
        <taxon>Eukaryota</taxon>
        <taxon>Fungi</taxon>
        <taxon>Dikarya</taxon>
        <taxon>Basidiomycota</taxon>
        <taxon>Agaricomycotina</taxon>
        <taxon>Agaricomycetes</taxon>
        <taxon>Agaricomycetidae</taxon>
        <taxon>Agaricales</taxon>
        <taxon>Tricholomatineae</taxon>
        <taxon>Clitocybaceae</taxon>
        <taxon>Collybia</taxon>
    </lineage>
</organism>
<feature type="compositionally biased region" description="Polar residues" evidence="1">
    <location>
        <begin position="371"/>
        <end position="382"/>
    </location>
</feature>
<dbReference type="EMBL" id="MU150244">
    <property type="protein sequence ID" value="KAF9465869.1"/>
    <property type="molecule type" value="Genomic_DNA"/>
</dbReference>
<dbReference type="Proteomes" id="UP000807353">
    <property type="component" value="Unassembled WGS sequence"/>
</dbReference>
<feature type="region of interest" description="Disordered" evidence="1">
    <location>
        <begin position="562"/>
        <end position="741"/>
    </location>
</feature>
<protein>
    <submittedName>
        <fullName evidence="3">Uncharacterized protein</fullName>
    </submittedName>
</protein>
<keyword evidence="2" id="KW-1133">Transmembrane helix</keyword>
<feature type="region of interest" description="Disordered" evidence="1">
    <location>
        <begin position="451"/>
        <end position="487"/>
    </location>
</feature>
<keyword evidence="2" id="KW-0812">Transmembrane</keyword>
<feature type="compositionally biased region" description="Pro residues" evidence="1">
    <location>
        <begin position="591"/>
        <end position="601"/>
    </location>
</feature>
<feature type="compositionally biased region" description="Low complexity" evidence="1">
    <location>
        <begin position="171"/>
        <end position="193"/>
    </location>
</feature>
<feature type="compositionally biased region" description="Polar residues" evidence="1">
    <location>
        <begin position="234"/>
        <end position="258"/>
    </location>
</feature>
<feature type="compositionally biased region" description="Polar residues" evidence="1">
    <location>
        <begin position="812"/>
        <end position="822"/>
    </location>
</feature>
<gene>
    <name evidence="3" type="ORF">BDZ94DRAFT_1306608</name>
</gene>
<dbReference type="AlphaFoldDB" id="A0A9P5YBY9"/>
<evidence type="ECO:0000256" key="2">
    <source>
        <dbReference type="SAM" id="Phobius"/>
    </source>
</evidence>
<name>A0A9P5YBY9_9AGAR</name>
<feature type="compositionally biased region" description="Basic and acidic residues" evidence="1">
    <location>
        <begin position="101"/>
        <end position="112"/>
    </location>
</feature>
<evidence type="ECO:0000256" key="1">
    <source>
        <dbReference type="SAM" id="MobiDB-lite"/>
    </source>
</evidence>
<feature type="region of interest" description="Disordered" evidence="1">
    <location>
        <begin position="137"/>
        <end position="212"/>
    </location>
</feature>
<dbReference type="OrthoDB" id="3071207at2759"/>
<feature type="compositionally biased region" description="Polar residues" evidence="1">
    <location>
        <begin position="282"/>
        <end position="304"/>
    </location>
</feature>
<feature type="compositionally biased region" description="Polar residues" evidence="1">
    <location>
        <begin position="196"/>
        <end position="212"/>
    </location>
</feature>
<feature type="transmembrane region" description="Helical" evidence="2">
    <location>
        <begin position="19"/>
        <end position="37"/>
    </location>
</feature>
<feature type="compositionally biased region" description="Basic and acidic residues" evidence="1">
    <location>
        <begin position="161"/>
        <end position="170"/>
    </location>
</feature>
<sequence length="874" mass="93141">MDDGDHEGLHTAFHNDPRFLVATTIATLVIAGSAYIWRSNPRLLLLDSHQRGEHPHGDPDSERVTADHKSAGPETSNIGIVSSKETIANTALAVNDELGNRSDAKDLKNSRPKERRRRGKDPLKDIIKSGKKIKNLGKSSRVDDAEDNIIGSPTSFLNSRDSTRFSHSREPSLATSSTSVSSTSHSNSTVPLSKTDWASSQGDNNDEQPASSSAFMVSDTTGMEPQSSLLVVETSDQASGFSSTSRDSDLSLQPQTPEFPNISLSTSSSTSHTSSVFSSNSGVTPNTSPTLSLSGKTPTLAQAGSSSSSSPRISSNPIPNSINPPFAQQVQKAPGPWDWDGAGPSPSSDVVLKPPRFRSKSKGAGPIPIPSSLQTLSSTPASSEPHPLFLDPSSPSTTSTIPSQSVGSHDDVSVPLTFPTLNSVPGAISGSPVSPVPSRTANNAISIGTGANGNTSVYGNGSGSGSTRRAPTPRCPPNSGTNTPPLSAQTQLASLRGALEAARMREEKTKIDMERHAKDLEVMRWENAAARRREVELQAQVHHLMHQLQTYATAFATVSGQPSPIAQHHNSTSNTNVSGPPNPLQNGYHFQPPPVPGPHSPPMHLQIPSPAHMLGMLSPTMLSPMSQSHSGPHSPFYPYSSHSPLAHHSHPHLQQNQSPHQPSLYSMMFPHVSGTNGTGSRPSSVAGSSSAGSRSPDLNGSPSPASASLDRGKRGRQTKIQPASAQMGEHTDAWEDYEGDLEETDVHNRRRMDNEYIDDSDGEQVNEILAGAILKRPESIRNLSSKKGKVKARESEVQEHAEFTFPSLSSFGTAIRQHNTPTEIPEDNLTGPSPTDELETEETDMTVNSEEVTPPALPPPMPELSGQLHQDDPH</sequence>
<feature type="compositionally biased region" description="Low complexity" evidence="1">
    <location>
        <begin position="680"/>
        <end position="696"/>
    </location>
</feature>
<feature type="region of interest" description="Disordered" evidence="1">
    <location>
        <begin position="49"/>
        <end position="81"/>
    </location>
</feature>
<keyword evidence="4" id="KW-1185">Reference proteome</keyword>
<feature type="compositionally biased region" description="Polar residues" evidence="1">
    <location>
        <begin position="151"/>
        <end position="160"/>
    </location>
</feature>
<feature type="compositionally biased region" description="Low complexity" evidence="1">
    <location>
        <begin position="392"/>
        <end position="405"/>
    </location>
</feature>
<feature type="compositionally biased region" description="Basic and acidic residues" evidence="1">
    <location>
        <begin position="49"/>
        <end position="71"/>
    </location>
</feature>
<feature type="region of interest" description="Disordered" evidence="1">
    <location>
        <begin position="101"/>
        <end position="124"/>
    </location>
</feature>